<dbReference type="Proteomes" id="UP000184304">
    <property type="component" value="Unassembled WGS sequence"/>
</dbReference>
<sequence>MALKPAPKLPTSTQTGSTDACISHHITCRHISFVTSSGSATATAPADSHRHQYTLLPFTPCIVQYRLQWDDYYHLNSRELLQPIWTSRTLVDPIPTGSSINLRSFPSLDLRLSGRLAARGFKPPLQFCVPLHKQSRHGGQEGARGAKPGSIYVGNHTLRGDLAPDVPQNRNSILSDTCNQTVNTSLPNCRLDHVREVHVTISVLSLSGMTTCPGNPAFADVHFIHHARVAKALDR</sequence>
<organism evidence="1 2">
    <name type="scientific">Aspergillus tubingensis (strain CBS 134.48)</name>
    <dbReference type="NCBI Taxonomy" id="767770"/>
    <lineage>
        <taxon>Eukaryota</taxon>
        <taxon>Fungi</taxon>
        <taxon>Dikarya</taxon>
        <taxon>Ascomycota</taxon>
        <taxon>Pezizomycotina</taxon>
        <taxon>Eurotiomycetes</taxon>
        <taxon>Eurotiomycetidae</taxon>
        <taxon>Eurotiales</taxon>
        <taxon>Aspergillaceae</taxon>
        <taxon>Aspergillus</taxon>
        <taxon>Aspergillus subgen. Circumdati</taxon>
    </lineage>
</organism>
<dbReference type="EMBL" id="KV878198">
    <property type="protein sequence ID" value="OJI85574.1"/>
    <property type="molecule type" value="Genomic_DNA"/>
</dbReference>
<dbReference type="AlphaFoldDB" id="A0A1L9N8Z8"/>
<name>A0A1L9N8Z8_ASPTC</name>
<evidence type="ECO:0000313" key="2">
    <source>
        <dbReference type="Proteomes" id="UP000184304"/>
    </source>
</evidence>
<gene>
    <name evidence="1" type="ORF">ASPTUDRAFT_927172</name>
</gene>
<proteinExistence type="predicted"/>
<dbReference type="VEuPathDB" id="FungiDB:ASPTUDRAFT_927172"/>
<accession>A0A1L9N8Z8</accession>
<evidence type="ECO:0000313" key="1">
    <source>
        <dbReference type="EMBL" id="OJI85574.1"/>
    </source>
</evidence>
<protein>
    <submittedName>
        <fullName evidence="1">Uncharacterized protein</fullName>
    </submittedName>
</protein>
<keyword evidence="2" id="KW-1185">Reference proteome</keyword>
<reference evidence="2" key="1">
    <citation type="journal article" date="2017" name="Genome Biol.">
        <title>Comparative genomics reveals high biological diversity and specific adaptations in the industrially and medically important fungal genus Aspergillus.</title>
        <authorList>
            <person name="de Vries R.P."/>
            <person name="Riley R."/>
            <person name="Wiebenga A."/>
            <person name="Aguilar-Osorio G."/>
            <person name="Amillis S."/>
            <person name="Uchima C.A."/>
            <person name="Anderluh G."/>
            <person name="Asadollahi M."/>
            <person name="Askin M."/>
            <person name="Barry K."/>
            <person name="Battaglia E."/>
            <person name="Bayram O."/>
            <person name="Benocci T."/>
            <person name="Braus-Stromeyer S.A."/>
            <person name="Caldana C."/>
            <person name="Canovas D."/>
            <person name="Cerqueira G.C."/>
            <person name="Chen F."/>
            <person name="Chen W."/>
            <person name="Choi C."/>
            <person name="Clum A."/>
            <person name="Dos Santos R.A."/>
            <person name="Damasio A.R."/>
            <person name="Diallinas G."/>
            <person name="Emri T."/>
            <person name="Fekete E."/>
            <person name="Flipphi M."/>
            <person name="Freyberg S."/>
            <person name="Gallo A."/>
            <person name="Gournas C."/>
            <person name="Habgood R."/>
            <person name="Hainaut M."/>
            <person name="Harispe M.L."/>
            <person name="Henrissat B."/>
            <person name="Hilden K.S."/>
            <person name="Hope R."/>
            <person name="Hossain A."/>
            <person name="Karabika E."/>
            <person name="Karaffa L."/>
            <person name="Karanyi Z."/>
            <person name="Krasevec N."/>
            <person name="Kuo A."/>
            <person name="Kusch H."/>
            <person name="LaButti K."/>
            <person name="Lagendijk E.L."/>
            <person name="Lapidus A."/>
            <person name="Levasseur A."/>
            <person name="Lindquist E."/>
            <person name="Lipzen A."/>
            <person name="Logrieco A.F."/>
            <person name="MacCabe A."/>
            <person name="Maekelae M.R."/>
            <person name="Malavazi I."/>
            <person name="Melin P."/>
            <person name="Meyer V."/>
            <person name="Mielnichuk N."/>
            <person name="Miskei M."/>
            <person name="Molnar A.P."/>
            <person name="Mule G."/>
            <person name="Ngan C.Y."/>
            <person name="Orejas M."/>
            <person name="Orosz E."/>
            <person name="Ouedraogo J.P."/>
            <person name="Overkamp K.M."/>
            <person name="Park H.-S."/>
            <person name="Perrone G."/>
            <person name="Piumi F."/>
            <person name="Punt P.J."/>
            <person name="Ram A.F."/>
            <person name="Ramon A."/>
            <person name="Rauscher S."/>
            <person name="Record E."/>
            <person name="Riano-Pachon D.M."/>
            <person name="Robert V."/>
            <person name="Roehrig J."/>
            <person name="Ruller R."/>
            <person name="Salamov A."/>
            <person name="Salih N.S."/>
            <person name="Samson R.A."/>
            <person name="Sandor E."/>
            <person name="Sanguinetti M."/>
            <person name="Schuetze T."/>
            <person name="Sepcic K."/>
            <person name="Shelest E."/>
            <person name="Sherlock G."/>
            <person name="Sophianopoulou V."/>
            <person name="Squina F.M."/>
            <person name="Sun H."/>
            <person name="Susca A."/>
            <person name="Todd R.B."/>
            <person name="Tsang A."/>
            <person name="Unkles S.E."/>
            <person name="van de Wiele N."/>
            <person name="van Rossen-Uffink D."/>
            <person name="Oliveira J.V."/>
            <person name="Vesth T.C."/>
            <person name="Visser J."/>
            <person name="Yu J.-H."/>
            <person name="Zhou M."/>
            <person name="Andersen M.R."/>
            <person name="Archer D.B."/>
            <person name="Baker S.E."/>
            <person name="Benoit I."/>
            <person name="Brakhage A.A."/>
            <person name="Braus G.H."/>
            <person name="Fischer R."/>
            <person name="Frisvad J.C."/>
            <person name="Goldman G.H."/>
            <person name="Houbraken J."/>
            <person name="Oakley B."/>
            <person name="Pocsi I."/>
            <person name="Scazzocchio C."/>
            <person name="Seiboth B."/>
            <person name="vanKuyk P.A."/>
            <person name="Wortman J."/>
            <person name="Dyer P.S."/>
            <person name="Grigoriev I.V."/>
        </authorList>
    </citation>
    <scope>NUCLEOTIDE SEQUENCE [LARGE SCALE GENOMIC DNA]</scope>
    <source>
        <strain evidence="2">CBS 134.48</strain>
    </source>
</reference>